<feature type="region of interest" description="Disordered" evidence="2">
    <location>
        <begin position="455"/>
        <end position="492"/>
    </location>
</feature>
<dbReference type="Pfam" id="PF03816">
    <property type="entry name" value="LytR_cpsA_psr"/>
    <property type="match status" value="1"/>
</dbReference>
<gene>
    <name evidence="5" type="ORF">SAMN05216377_114178</name>
</gene>
<reference evidence="5 6" key="1">
    <citation type="submission" date="2016-10" db="EMBL/GenBank/DDBJ databases">
        <authorList>
            <person name="de Groot N.N."/>
        </authorList>
    </citation>
    <scope>NUCLEOTIDE SEQUENCE [LARGE SCALE GENOMIC DNA]</scope>
    <source>
        <strain evidence="5 6">CGMCC 4.3143</strain>
    </source>
</reference>
<evidence type="ECO:0000259" key="3">
    <source>
        <dbReference type="Pfam" id="PF03816"/>
    </source>
</evidence>
<dbReference type="PANTHER" id="PTHR33392">
    <property type="entry name" value="POLYISOPRENYL-TEICHOIC ACID--PEPTIDOGLYCAN TEICHOIC ACID TRANSFERASE TAGU"/>
    <property type="match status" value="1"/>
</dbReference>
<evidence type="ECO:0000256" key="1">
    <source>
        <dbReference type="ARBA" id="ARBA00006068"/>
    </source>
</evidence>
<feature type="compositionally biased region" description="Low complexity" evidence="2">
    <location>
        <begin position="455"/>
        <end position="486"/>
    </location>
</feature>
<dbReference type="Proteomes" id="UP000198967">
    <property type="component" value="Unassembled WGS sequence"/>
</dbReference>
<name>A0A1G7WM83_PSEOR</name>
<feature type="domain" description="Cell envelope-related transcriptional attenuator" evidence="3">
    <location>
        <begin position="97"/>
        <end position="266"/>
    </location>
</feature>
<dbReference type="InterPro" id="IPR050922">
    <property type="entry name" value="LytR/CpsA/Psr_CW_biosynth"/>
</dbReference>
<evidence type="ECO:0000259" key="4">
    <source>
        <dbReference type="Pfam" id="PF13399"/>
    </source>
</evidence>
<dbReference type="Gene3D" id="3.40.630.190">
    <property type="entry name" value="LCP protein"/>
    <property type="match status" value="1"/>
</dbReference>
<protein>
    <submittedName>
        <fullName evidence="5">Transcriptional attenuator, LytR family</fullName>
    </submittedName>
</protein>
<sequence length="492" mass="49667">MPPAPPERGRRRAPLLRVAVAALSALVLVLTGYGWSVYHSLTGSLATSDVLSGARSADGATDILLVGLDSRTDGHGNPLPQQVLDELNAGSDTGTLNTDTLILVRIPDDPSAQATAISIPRDSYVDIPGYGRHKINSAYARARTDALARLGASGVQGADLTTQADQAGRRELVDTVEQLTGASVDHFAEINLVGFAEITDVLGGVPVCLNAPARDSYSGVDLPAGPQTLQGAQALAFVRQRHGLPRGDLDRIVRQQAFMAGLAHELLSAHTLADPGTLSRLVAAVDRYVVLDQGWDVLGFATQAQGLSGGNIDFRTIPTGSLALRTPSDGEAVQVDPSAVRAFVAGLTAPATGSDDPAPAAPGLGGTTVDTLNGTTRTGLAAQVEALAVADGATAGSTATTGATRTSSVRAHTAADPAAAVLAGDLGGIPVVADPSVPAHRLVVRLGADYTAPAAPAAPTAPTAPTAHTAPTGAATPPATPPLTAAGVPCVN</sequence>
<dbReference type="PANTHER" id="PTHR33392:SF6">
    <property type="entry name" value="POLYISOPRENYL-TEICHOIC ACID--PEPTIDOGLYCAN TEICHOIC ACID TRANSFERASE TAGU"/>
    <property type="match status" value="1"/>
</dbReference>
<feature type="domain" description="LytR/CpsA/Psr regulator C-terminal" evidence="4">
    <location>
        <begin position="367"/>
        <end position="450"/>
    </location>
</feature>
<evidence type="ECO:0000313" key="5">
    <source>
        <dbReference type="EMBL" id="SDG73023.1"/>
    </source>
</evidence>
<accession>A0A1G7WM83</accession>
<organism evidence="5 6">
    <name type="scientific">Pseudonocardia oroxyli</name>
    <dbReference type="NCBI Taxonomy" id="366584"/>
    <lineage>
        <taxon>Bacteria</taxon>
        <taxon>Bacillati</taxon>
        <taxon>Actinomycetota</taxon>
        <taxon>Actinomycetes</taxon>
        <taxon>Pseudonocardiales</taxon>
        <taxon>Pseudonocardiaceae</taxon>
        <taxon>Pseudonocardia</taxon>
    </lineage>
</organism>
<dbReference type="NCBIfam" id="TIGR00350">
    <property type="entry name" value="lytR_cpsA_psr"/>
    <property type="match status" value="1"/>
</dbReference>
<evidence type="ECO:0000313" key="6">
    <source>
        <dbReference type="Proteomes" id="UP000198967"/>
    </source>
</evidence>
<dbReference type="InterPro" id="IPR004474">
    <property type="entry name" value="LytR_CpsA_psr"/>
</dbReference>
<dbReference type="AlphaFoldDB" id="A0A1G7WM83"/>
<dbReference type="EMBL" id="FNBE01000014">
    <property type="protein sequence ID" value="SDG73023.1"/>
    <property type="molecule type" value="Genomic_DNA"/>
</dbReference>
<keyword evidence="6" id="KW-1185">Reference proteome</keyword>
<dbReference type="InterPro" id="IPR027381">
    <property type="entry name" value="LytR/CpsA/Psr_C"/>
</dbReference>
<comment type="similarity">
    <text evidence="1">Belongs to the LytR/CpsA/Psr (LCP) family.</text>
</comment>
<evidence type="ECO:0000256" key="2">
    <source>
        <dbReference type="SAM" id="MobiDB-lite"/>
    </source>
</evidence>
<dbReference type="Pfam" id="PF13399">
    <property type="entry name" value="LytR_C"/>
    <property type="match status" value="1"/>
</dbReference>
<proteinExistence type="inferred from homology"/>
<dbReference type="STRING" id="366584.SAMN05216377_114178"/>